<protein>
    <submittedName>
        <fullName evidence="2">Putative secreted protein</fullName>
    </submittedName>
</protein>
<evidence type="ECO:0000256" key="1">
    <source>
        <dbReference type="SAM" id="Phobius"/>
    </source>
</evidence>
<proteinExistence type="predicted"/>
<organism evidence="2">
    <name type="scientific">Panstrongylus lignarius</name>
    <dbReference type="NCBI Taxonomy" id="156445"/>
    <lineage>
        <taxon>Eukaryota</taxon>
        <taxon>Metazoa</taxon>
        <taxon>Ecdysozoa</taxon>
        <taxon>Arthropoda</taxon>
        <taxon>Hexapoda</taxon>
        <taxon>Insecta</taxon>
        <taxon>Pterygota</taxon>
        <taxon>Neoptera</taxon>
        <taxon>Paraneoptera</taxon>
        <taxon>Hemiptera</taxon>
        <taxon>Heteroptera</taxon>
        <taxon>Panheteroptera</taxon>
        <taxon>Cimicomorpha</taxon>
        <taxon>Reduviidae</taxon>
        <taxon>Triatominae</taxon>
        <taxon>Panstrongylus</taxon>
    </lineage>
</organism>
<keyword evidence="1" id="KW-1133">Transmembrane helix</keyword>
<keyword evidence="1" id="KW-0472">Membrane</keyword>
<sequence length="68" mass="7931">MKVLNKFSLNCFRYLLMVIILIKQVVSLVISNAIFDQLVNFFSTQRFKLLCGSIFFKIFNNKLSAVLH</sequence>
<accession>A0A224Y1B7</accession>
<dbReference type="AlphaFoldDB" id="A0A224Y1B7"/>
<keyword evidence="1" id="KW-0812">Transmembrane</keyword>
<dbReference type="EMBL" id="GFTR01000138">
    <property type="protein sequence ID" value="JAW16288.1"/>
    <property type="molecule type" value="Transcribed_RNA"/>
</dbReference>
<reference evidence="2" key="1">
    <citation type="journal article" date="2018" name="PLoS Negl. Trop. Dis.">
        <title>An insight into the salivary gland and fat body transcriptome of Panstrongylus lignarius (Hemiptera: Heteroptera), the main vector of Chagas disease in Peru.</title>
        <authorList>
            <person name="Nevoa J.C."/>
            <person name="Mendes M.T."/>
            <person name="da Silva M.V."/>
            <person name="Soares S.C."/>
            <person name="Oliveira C.J.F."/>
            <person name="Ribeiro J.M.C."/>
        </authorList>
    </citation>
    <scope>NUCLEOTIDE SEQUENCE</scope>
</reference>
<feature type="transmembrane region" description="Helical" evidence="1">
    <location>
        <begin position="12"/>
        <end position="35"/>
    </location>
</feature>
<evidence type="ECO:0000313" key="2">
    <source>
        <dbReference type="EMBL" id="JAW16288.1"/>
    </source>
</evidence>
<name>A0A224Y1B7_9HEMI</name>